<evidence type="ECO:0000256" key="7">
    <source>
        <dbReference type="ARBA" id="ARBA00034078"/>
    </source>
</evidence>
<dbReference type="InterPro" id="IPR017941">
    <property type="entry name" value="Rieske_2Fe-2S"/>
</dbReference>
<organism evidence="11 12">
    <name type="scientific">Nostoc sphaeroides CCNUC1</name>
    <dbReference type="NCBI Taxonomy" id="2653204"/>
    <lineage>
        <taxon>Bacteria</taxon>
        <taxon>Bacillati</taxon>
        <taxon>Cyanobacteriota</taxon>
        <taxon>Cyanophyceae</taxon>
        <taxon>Nostocales</taxon>
        <taxon>Nostocaceae</taxon>
        <taxon>Nostoc</taxon>
    </lineage>
</organism>
<evidence type="ECO:0000256" key="6">
    <source>
        <dbReference type="ARBA" id="ARBA00023157"/>
    </source>
</evidence>
<dbReference type="GO" id="GO:0004497">
    <property type="term" value="F:monooxygenase activity"/>
    <property type="evidence" value="ECO:0007669"/>
    <property type="project" value="UniProtKB-ARBA"/>
</dbReference>
<feature type="signal peptide" evidence="8">
    <location>
        <begin position="1"/>
        <end position="24"/>
    </location>
</feature>
<dbReference type="PANTHER" id="PTHR10134">
    <property type="entry name" value="CYTOCHROME B-C1 COMPLEX SUBUNIT RIESKE, MITOCHONDRIAL"/>
    <property type="match status" value="1"/>
</dbReference>
<dbReference type="PRINTS" id="PR00162">
    <property type="entry name" value="RIESKE"/>
</dbReference>
<dbReference type="InterPro" id="IPR014349">
    <property type="entry name" value="Rieske_Fe-S_prot"/>
</dbReference>
<evidence type="ECO:0000259" key="9">
    <source>
        <dbReference type="PROSITE" id="PS51296"/>
    </source>
</evidence>
<dbReference type="EMBL" id="CP045227">
    <property type="protein sequence ID" value="QFS49710.1"/>
    <property type="molecule type" value="Genomic_DNA"/>
</dbReference>
<reference evidence="11 12" key="1">
    <citation type="submission" date="2019-10" db="EMBL/GenBank/DDBJ databases">
        <title>Genomic and transcriptomic insights into the perfect genentic adaptation of a filamentous nitrogen-fixing cyanobacterium to rice fields.</title>
        <authorList>
            <person name="Chen Z."/>
        </authorList>
    </citation>
    <scope>NUCLEOTIDE SEQUENCE [LARGE SCALE GENOMIC DNA]</scope>
    <source>
        <strain evidence="11">CCNUC1</strain>
    </source>
</reference>
<dbReference type="Gene3D" id="2.102.10.10">
    <property type="entry name" value="Rieske [2Fe-2S] iron-sulphur domain"/>
    <property type="match status" value="1"/>
</dbReference>
<evidence type="ECO:0000313" key="12">
    <source>
        <dbReference type="Proteomes" id="UP000326678"/>
    </source>
</evidence>
<evidence type="ECO:0000256" key="8">
    <source>
        <dbReference type="SAM" id="SignalP"/>
    </source>
</evidence>
<evidence type="ECO:0000313" key="11">
    <source>
        <dbReference type="EMBL" id="QFS51542.1"/>
    </source>
</evidence>
<comment type="cofactor">
    <cofactor evidence="7">
        <name>[2Fe-2S] cluster</name>
        <dbReference type="ChEBI" id="CHEBI:190135"/>
    </cofactor>
</comment>
<evidence type="ECO:0000256" key="3">
    <source>
        <dbReference type="ARBA" id="ARBA00023004"/>
    </source>
</evidence>
<feature type="domain" description="Rieske" evidence="9">
    <location>
        <begin position="48"/>
        <end position="138"/>
    </location>
</feature>
<keyword evidence="5" id="KW-0793">Thylakoid</keyword>
<gene>
    <name evidence="10" type="ORF">GXM_07204</name>
    <name evidence="11" type="ORF">GXM_09036</name>
</gene>
<dbReference type="PROSITE" id="PS51257">
    <property type="entry name" value="PROKAR_LIPOPROTEIN"/>
    <property type="match status" value="1"/>
</dbReference>
<sequence>MNRREFFGWVGLGAIATSLPVAIAACSSQSTPSKLTNASPSPGGFKAIGTVAELDQKGHILNQNVIVIRNPTDKNSLIAVNSTCTHAGCAVNWEQDQKSFVCPCHDSKFAPDGTVLGGPAIKALQTYTAKLEGGDVMVIRNS</sequence>
<dbReference type="InterPro" id="IPR005805">
    <property type="entry name" value="Rieske_Fe-S_prot_C"/>
</dbReference>
<keyword evidence="8" id="KW-0732">Signal</keyword>
<dbReference type="InterPro" id="IPR036922">
    <property type="entry name" value="Rieske_2Fe-2S_sf"/>
</dbReference>
<dbReference type="PROSITE" id="PS51296">
    <property type="entry name" value="RIESKE"/>
    <property type="match status" value="1"/>
</dbReference>
<dbReference type="GO" id="GO:0016705">
    <property type="term" value="F:oxidoreductase activity, acting on paired donors, with incorporation or reduction of molecular oxygen"/>
    <property type="evidence" value="ECO:0007669"/>
    <property type="project" value="UniProtKB-ARBA"/>
</dbReference>
<dbReference type="GO" id="GO:0016020">
    <property type="term" value="C:membrane"/>
    <property type="evidence" value="ECO:0007669"/>
    <property type="project" value="InterPro"/>
</dbReference>
<dbReference type="GO" id="GO:0051537">
    <property type="term" value="F:2 iron, 2 sulfur cluster binding"/>
    <property type="evidence" value="ECO:0007669"/>
    <property type="project" value="UniProtKB-KW"/>
</dbReference>
<dbReference type="KEGG" id="nsh:GXM_09036"/>
<dbReference type="GO" id="GO:0046872">
    <property type="term" value="F:metal ion binding"/>
    <property type="evidence" value="ECO:0007669"/>
    <property type="project" value="UniProtKB-KW"/>
</dbReference>
<keyword evidence="3" id="KW-0408">Iron</keyword>
<dbReference type="EMBL" id="CP045227">
    <property type="protein sequence ID" value="QFS51542.1"/>
    <property type="molecule type" value="Genomic_DNA"/>
</dbReference>
<dbReference type="RefSeq" id="WP_152591014.1">
    <property type="nucleotide sequence ID" value="NZ_CP045227.1"/>
</dbReference>
<keyword evidence="6" id="KW-1015">Disulfide bond</keyword>
<evidence type="ECO:0000313" key="10">
    <source>
        <dbReference type="EMBL" id="QFS49710.1"/>
    </source>
</evidence>
<evidence type="ECO:0000256" key="5">
    <source>
        <dbReference type="ARBA" id="ARBA00023078"/>
    </source>
</evidence>
<keyword evidence="12" id="KW-1185">Reference proteome</keyword>
<evidence type="ECO:0000256" key="2">
    <source>
        <dbReference type="ARBA" id="ARBA00022723"/>
    </source>
</evidence>
<protein>
    <submittedName>
        <fullName evidence="11">PetC, cytochrome b6-f complex iron-sulfur subunit</fullName>
    </submittedName>
</protein>
<evidence type="ECO:0000256" key="4">
    <source>
        <dbReference type="ARBA" id="ARBA00023014"/>
    </source>
</evidence>
<dbReference type="Proteomes" id="UP000326678">
    <property type="component" value="Chromosome Gxm2"/>
</dbReference>
<proteinExistence type="predicted"/>
<dbReference type="Pfam" id="PF00355">
    <property type="entry name" value="Rieske"/>
    <property type="match status" value="1"/>
</dbReference>
<feature type="chain" id="PRO_5033497801" evidence="8">
    <location>
        <begin position="25"/>
        <end position="142"/>
    </location>
</feature>
<accession>A0A5P8WG99</accession>
<keyword evidence="1" id="KW-0001">2Fe-2S</keyword>
<keyword evidence="2" id="KW-0479">Metal-binding</keyword>
<evidence type="ECO:0000256" key="1">
    <source>
        <dbReference type="ARBA" id="ARBA00022714"/>
    </source>
</evidence>
<dbReference type="SUPFAM" id="SSF50022">
    <property type="entry name" value="ISP domain"/>
    <property type="match status" value="1"/>
</dbReference>
<keyword evidence="4" id="KW-0411">Iron-sulfur</keyword>
<name>A0A5P8WG99_9NOSO</name>
<dbReference type="KEGG" id="nsh:GXM_07204"/>
<dbReference type="AlphaFoldDB" id="A0A5P8WG99"/>